<evidence type="ECO:0000313" key="2">
    <source>
        <dbReference type="Proteomes" id="UP000559962"/>
    </source>
</evidence>
<accession>A0A847J498</accession>
<name>A0A847J498_9LACT</name>
<dbReference type="Proteomes" id="UP000559962">
    <property type="component" value="Unassembled WGS sequence"/>
</dbReference>
<sequence length="212" mass="22685">MKITRKRVLNTTAIAAILTAGVFGGTYAKYLLQVDTQADTARVAKFYVGSSEVNLFTNTYDNEEGTSGADIATDTDNLIAPNFTATAELTYDVTSEVKAELKFDDRTKVETNLPADIQKDLKVVVGDTSTGILYTGTVYDLNQANGAGLPSFTKIKDIPAHTVGATIKVPVTISWDLENGHDKVETDAAMAQYVGTDYTLTISAGAVLTQLD</sequence>
<dbReference type="AlphaFoldDB" id="A0A847J498"/>
<gene>
    <name evidence="1" type="ORF">GX453_10820</name>
</gene>
<reference evidence="1 2" key="1">
    <citation type="journal article" date="2020" name="Biotechnol. Biofuels">
        <title>New insights from the biogas microbiome by comprehensive genome-resolved metagenomics of nearly 1600 species originating from multiple anaerobic digesters.</title>
        <authorList>
            <person name="Campanaro S."/>
            <person name="Treu L."/>
            <person name="Rodriguez-R L.M."/>
            <person name="Kovalovszki A."/>
            <person name="Ziels R.M."/>
            <person name="Maus I."/>
            <person name="Zhu X."/>
            <person name="Kougias P.G."/>
            <person name="Basile A."/>
            <person name="Luo G."/>
            <person name="Schluter A."/>
            <person name="Konstantinidis K.T."/>
            <person name="Angelidaki I."/>
        </authorList>
    </citation>
    <scope>NUCLEOTIDE SEQUENCE [LARGE SCALE GENOMIC DNA]</scope>
    <source>
        <strain evidence="1">AS27yjCOA_61</strain>
    </source>
</reference>
<dbReference type="EMBL" id="JAAYVO010000151">
    <property type="protein sequence ID" value="NLH36488.1"/>
    <property type="molecule type" value="Genomic_DNA"/>
</dbReference>
<organism evidence="1 2">
    <name type="scientific">Pseudolactococcus chungangensis</name>
    <dbReference type="NCBI Taxonomy" id="451457"/>
    <lineage>
        <taxon>Bacteria</taxon>
        <taxon>Bacillati</taxon>
        <taxon>Bacillota</taxon>
        <taxon>Bacilli</taxon>
        <taxon>Lactobacillales</taxon>
        <taxon>Streptococcaceae</taxon>
        <taxon>Pseudolactococcus</taxon>
    </lineage>
</organism>
<comment type="caution">
    <text evidence="1">The sequence shown here is derived from an EMBL/GenBank/DDBJ whole genome shotgun (WGS) entry which is preliminary data.</text>
</comment>
<proteinExistence type="predicted"/>
<protein>
    <submittedName>
        <fullName evidence="1">Uncharacterized protein</fullName>
    </submittedName>
</protein>
<evidence type="ECO:0000313" key="1">
    <source>
        <dbReference type="EMBL" id="NLH36488.1"/>
    </source>
</evidence>